<feature type="transmembrane region" description="Helical" evidence="8">
    <location>
        <begin position="330"/>
        <end position="351"/>
    </location>
</feature>
<evidence type="ECO:0000256" key="6">
    <source>
        <dbReference type="ARBA" id="ARBA00023136"/>
    </source>
</evidence>
<feature type="transmembrane region" description="Helical" evidence="8">
    <location>
        <begin position="428"/>
        <end position="448"/>
    </location>
</feature>
<dbReference type="AlphaFoldDB" id="A0A9X5GPV4"/>
<feature type="transmembrane region" description="Helical" evidence="8">
    <location>
        <begin position="526"/>
        <end position="546"/>
    </location>
</feature>
<comment type="caution">
    <text evidence="10">The sequence shown here is derived from an EMBL/GenBank/DDBJ whole genome shotgun (WGS) entry which is preliminary data.</text>
</comment>
<keyword evidence="6 8" id="KW-0472">Membrane</keyword>
<dbReference type="PRINTS" id="PR01434">
    <property type="entry name" value="NADHDHGNASE5"/>
</dbReference>
<feature type="domain" description="NADH:quinone oxidoreductase/Mrp antiporter transmembrane" evidence="9">
    <location>
        <begin position="115"/>
        <end position="409"/>
    </location>
</feature>
<keyword evidence="4 8" id="KW-1133">Transmembrane helix</keyword>
<evidence type="ECO:0000256" key="1">
    <source>
        <dbReference type="ARBA" id="ARBA00004651"/>
    </source>
</evidence>
<evidence type="ECO:0000313" key="11">
    <source>
        <dbReference type="Proteomes" id="UP001154420"/>
    </source>
</evidence>
<dbReference type="OrthoDB" id="9807568at2"/>
<dbReference type="GO" id="GO:0016491">
    <property type="term" value="F:oxidoreductase activity"/>
    <property type="evidence" value="ECO:0007669"/>
    <property type="project" value="UniProtKB-KW"/>
</dbReference>
<evidence type="ECO:0000313" key="10">
    <source>
        <dbReference type="EMBL" id="NBJ91058.1"/>
    </source>
</evidence>
<feature type="transmembrane region" description="Helical" evidence="8">
    <location>
        <begin position="150"/>
        <end position="172"/>
    </location>
</feature>
<feature type="transmembrane region" description="Helical" evidence="8">
    <location>
        <begin position="239"/>
        <end position="262"/>
    </location>
</feature>
<evidence type="ECO:0000256" key="8">
    <source>
        <dbReference type="SAM" id="Phobius"/>
    </source>
</evidence>
<evidence type="ECO:0000256" key="4">
    <source>
        <dbReference type="ARBA" id="ARBA00022989"/>
    </source>
</evidence>
<dbReference type="GO" id="GO:0005886">
    <property type="term" value="C:plasma membrane"/>
    <property type="evidence" value="ECO:0007669"/>
    <property type="project" value="UniProtKB-SubCell"/>
</dbReference>
<dbReference type="InterPro" id="IPR052175">
    <property type="entry name" value="ComplexI-like_HydComp"/>
</dbReference>
<feature type="transmembrane region" description="Helical" evidence="8">
    <location>
        <begin position="20"/>
        <end position="42"/>
    </location>
</feature>
<dbReference type="EMBL" id="QZDT01000001">
    <property type="protein sequence ID" value="NBJ91058.1"/>
    <property type="molecule type" value="Genomic_DNA"/>
</dbReference>
<comment type="subcellular location">
    <subcellularLocation>
        <location evidence="1">Cell membrane</location>
        <topology evidence="1">Multi-pass membrane protein</topology>
    </subcellularLocation>
    <subcellularLocation>
        <location evidence="7">Membrane</location>
        <topology evidence="7">Multi-pass membrane protein</topology>
    </subcellularLocation>
</comment>
<dbReference type="RefSeq" id="WP_160558458.1">
    <property type="nucleotide sequence ID" value="NZ_QZDT01000001.1"/>
</dbReference>
<organism evidence="10 11">
    <name type="scientific">Parablautia muri</name>
    <dbReference type="NCBI Taxonomy" id="2320879"/>
    <lineage>
        <taxon>Bacteria</taxon>
        <taxon>Bacillati</taxon>
        <taxon>Bacillota</taxon>
        <taxon>Clostridia</taxon>
        <taxon>Lachnospirales</taxon>
        <taxon>Lachnospiraceae</taxon>
        <taxon>Parablautia</taxon>
    </lineage>
</organism>
<dbReference type="PANTHER" id="PTHR42682:SF4">
    <property type="entry name" value="NADH-UBIQUINONE_PLASTOQUINONE"/>
    <property type="match status" value="1"/>
</dbReference>
<dbReference type="PANTHER" id="PTHR42682">
    <property type="entry name" value="HYDROGENASE-4 COMPONENT F"/>
    <property type="match status" value="1"/>
</dbReference>
<reference evidence="10" key="1">
    <citation type="submission" date="2018-09" db="EMBL/GenBank/DDBJ databases">
        <title>Murine metabolic-syndrome-specific gut microbial biobank.</title>
        <authorList>
            <person name="Liu C."/>
        </authorList>
    </citation>
    <scope>NUCLEOTIDE SEQUENCE</scope>
    <source>
        <strain evidence="10">D42-62</strain>
    </source>
</reference>
<evidence type="ECO:0000256" key="3">
    <source>
        <dbReference type="ARBA" id="ARBA00022692"/>
    </source>
</evidence>
<proteinExistence type="predicted"/>
<dbReference type="InterPro" id="IPR001750">
    <property type="entry name" value="ND/Mrp_TM"/>
</dbReference>
<feature type="transmembrane region" description="Helical" evidence="8">
    <location>
        <begin position="98"/>
        <end position="116"/>
    </location>
</feature>
<keyword evidence="5" id="KW-0560">Oxidoreductase</keyword>
<dbReference type="Proteomes" id="UP001154420">
    <property type="component" value="Unassembled WGS sequence"/>
</dbReference>
<feature type="transmembrane region" description="Helical" evidence="8">
    <location>
        <begin position="296"/>
        <end position="318"/>
    </location>
</feature>
<feature type="transmembrane region" description="Helical" evidence="8">
    <location>
        <begin position="469"/>
        <end position="491"/>
    </location>
</feature>
<sequence length="697" mass="77565">MASAIISYLIGRRNKNMRNYFADAVTGLEFVLFFILLLQIILKGGHIDMEIPQVCGFGLHFTLDGFRALYGTIAAFMWFMSTLFSEEYLTHYRNRNRYYLFLLLTLGATEGVFLSADFYTTFIFFEIMSFTSYVWVVHEEKKEALRAAGTYLAVAVIGGLVMLMGIFLLYSLTGTLRFEDLSGLSGNLANGRDLSSVVAKKRLWAAGICMLFGFGAKAGAFPLHIWLPKAHPVAPAPASALLSGILTKAGMFGILILTGHIFLGDSVWGSLILILGVCTMALGALLALFSIDLKRTLACSSVSQIGFILVGVGMSGLLSGENALAVRGSLLHMVNHSFIKLVLFMAAGVVYMNIHKLDLNEIRGFGRKKPLLHSIFLMGALGIGGVPLWNGYVSKTLIHESIVEYMELVKEGAISSIFSAGTMKGIEWIFLISGGLTVAYMTKLYVALFLEKNSDEKVQEEYDSLKDNYMNKVSGAALTTCATLLPLMGFLPAHVMEPVADLGQGILRPEGEIPQMAWFSIENLKGAATSLIIGALIYLFIVRLWLMKTEDKGKPKIYVNRWYRYLDLENLIYRPVLLKALPFVFGVICRVLDSFVDGIVVLLRKTVYKDSKLPHELEEGTPFTHMLGCFVNSLQRLGNAIIWRKEPKNIDYEHKYALIHEEWSEERTIIGRSLSFGLLLFCVGLIITVIYVLFRMK</sequence>
<feature type="transmembrane region" description="Helical" evidence="8">
    <location>
        <begin position="268"/>
        <end position="289"/>
    </location>
</feature>
<keyword evidence="2" id="KW-1003">Cell membrane</keyword>
<feature type="transmembrane region" description="Helical" evidence="8">
    <location>
        <begin position="674"/>
        <end position="694"/>
    </location>
</feature>
<keyword evidence="3 7" id="KW-0812">Transmembrane</keyword>
<feature type="transmembrane region" description="Helical" evidence="8">
    <location>
        <begin position="68"/>
        <end position="86"/>
    </location>
</feature>
<protein>
    <submittedName>
        <fullName evidence="10">Sodium:proton antiporter</fullName>
    </submittedName>
</protein>
<feature type="transmembrane region" description="Helical" evidence="8">
    <location>
        <begin position="203"/>
        <end position="227"/>
    </location>
</feature>
<keyword evidence="11" id="KW-1185">Reference proteome</keyword>
<evidence type="ECO:0000256" key="2">
    <source>
        <dbReference type="ARBA" id="ARBA00022475"/>
    </source>
</evidence>
<evidence type="ECO:0000256" key="7">
    <source>
        <dbReference type="RuleBase" id="RU000320"/>
    </source>
</evidence>
<dbReference type="Pfam" id="PF00361">
    <property type="entry name" value="Proton_antipo_M"/>
    <property type="match status" value="1"/>
</dbReference>
<gene>
    <name evidence="10" type="ORF">D5281_00250</name>
</gene>
<feature type="transmembrane region" description="Helical" evidence="8">
    <location>
        <begin position="371"/>
        <end position="389"/>
    </location>
</feature>
<accession>A0A9X5GPV4</accession>
<name>A0A9X5GPV4_9FIRM</name>
<feature type="transmembrane region" description="Helical" evidence="8">
    <location>
        <begin position="122"/>
        <end position="138"/>
    </location>
</feature>
<evidence type="ECO:0000256" key="5">
    <source>
        <dbReference type="ARBA" id="ARBA00023002"/>
    </source>
</evidence>
<evidence type="ECO:0000259" key="9">
    <source>
        <dbReference type="Pfam" id="PF00361"/>
    </source>
</evidence>